<dbReference type="Pfam" id="PF00370">
    <property type="entry name" value="FGGY_N"/>
    <property type="match status" value="1"/>
</dbReference>
<protein>
    <submittedName>
        <fullName evidence="9">Sugar (Pentulose and hexulose) kinases</fullName>
        <ecNumber evidence="9">2.7.1.5</ecNumber>
    </submittedName>
</protein>
<dbReference type="KEGG" id="ccz:CCALI_01247"/>
<dbReference type="RefSeq" id="WP_016482607.1">
    <property type="nucleotide sequence ID" value="NC_021487.1"/>
</dbReference>
<dbReference type="PANTHER" id="PTHR43095:SF5">
    <property type="entry name" value="XYLULOSE KINASE"/>
    <property type="match status" value="1"/>
</dbReference>
<feature type="domain" description="Carbohydrate kinase FGGY C-terminal" evidence="8">
    <location>
        <begin position="259"/>
        <end position="448"/>
    </location>
</feature>
<organism evidence="9 10">
    <name type="scientific">Chthonomonas calidirosea (strain DSM 23976 / ICMP 18418 / T49)</name>
    <dbReference type="NCBI Taxonomy" id="1303518"/>
    <lineage>
        <taxon>Bacteria</taxon>
        <taxon>Bacillati</taxon>
        <taxon>Armatimonadota</taxon>
        <taxon>Chthonomonadia</taxon>
        <taxon>Chthonomonadales</taxon>
        <taxon>Chthonomonadaceae</taxon>
        <taxon>Chthonomonas</taxon>
    </lineage>
</organism>
<dbReference type="CDD" id="cd07771">
    <property type="entry name" value="ASKHA_NBD_FGGY_RhaB-like"/>
    <property type="match status" value="1"/>
</dbReference>
<evidence type="ECO:0000259" key="8">
    <source>
        <dbReference type="Pfam" id="PF02782"/>
    </source>
</evidence>
<evidence type="ECO:0000256" key="4">
    <source>
        <dbReference type="ARBA" id="ARBA00022777"/>
    </source>
</evidence>
<dbReference type="Pfam" id="PF02782">
    <property type="entry name" value="FGGY_C"/>
    <property type="match status" value="1"/>
</dbReference>
<dbReference type="OrthoDB" id="9761504at2"/>
<proteinExistence type="inferred from homology"/>
<evidence type="ECO:0000313" key="9">
    <source>
        <dbReference type="EMBL" id="CCW35065.1"/>
    </source>
</evidence>
<evidence type="ECO:0000256" key="6">
    <source>
        <dbReference type="ARBA" id="ARBA00023308"/>
    </source>
</evidence>
<dbReference type="InterPro" id="IPR050406">
    <property type="entry name" value="FGGY_Carb_Kinase"/>
</dbReference>
<dbReference type="Proteomes" id="UP000014227">
    <property type="component" value="Chromosome I"/>
</dbReference>
<comment type="similarity">
    <text evidence="1">Belongs to the FGGY kinase family.</text>
</comment>
<dbReference type="InterPro" id="IPR018485">
    <property type="entry name" value="FGGY_C"/>
</dbReference>
<accession>S0EXN6</accession>
<sequence length="498" mass="54651">MANAQKYLAFDLGAESGRAVVGLFDGNGLRLEDVHRFPTGGTLVLGTLYWDVLRLFEECKKGLALAVTQFGKDLAGIGFDTWGVDFGLLGRGDVLLGNPRHYRDHGNDGMLDIAFALVPPETIFERTGIQFMQINTLYQLLALKLRKSPWLEAAETLLMMPDLLAFWFTGEKSSEFTIASTSQMVDPRTRQWAYDLLIRLGLPTHLFTTISEPGTQKGVLTQEVAQACGCGAIAVYAPAEHDTGSAVVAVPASDTDFVYLSSGTWSLMGIELPQPLLTEQVRKANFTNEGGVFGTTRLLKNIMGLWLVQECRRAYARRGQDHNYAELTKMAEQAPPFGAFIDPDDPTFLAPTDMVEAIANFCRRTGQNPPEGIGATIRCCLESLALKYRRTLELLDGFRGHPHAIVHVVGGGTQNRLLCQLTADALQRPVIAGPVEATAIGNVLMQAMGRGEIGSLEEARAIVRNSFPLETYSPSAATKDRWEEAYIRFRKLCGIEDS</sequence>
<name>S0EXN6_CHTCT</name>
<dbReference type="PATRIC" id="fig|1303518.3.peg.1269"/>
<evidence type="ECO:0000256" key="2">
    <source>
        <dbReference type="ARBA" id="ARBA00022679"/>
    </source>
</evidence>
<dbReference type="EMBL" id="HF951689">
    <property type="protein sequence ID" value="CCW35065.1"/>
    <property type="molecule type" value="Genomic_DNA"/>
</dbReference>
<dbReference type="GO" id="GO:0008993">
    <property type="term" value="F:rhamnulokinase activity"/>
    <property type="evidence" value="ECO:0007669"/>
    <property type="project" value="UniProtKB-EC"/>
</dbReference>
<dbReference type="EC" id="2.7.1.5" evidence="9"/>
<evidence type="ECO:0000256" key="5">
    <source>
        <dbReference type="ARBA" id="ARBA00022840"/>
    </source>
</evidence>
<dbReference type="GO" id="GO:0019301">
    <property type="term" value="P:rhamnose catabolic process"/>
    <property type="evidence" value="ECO:0007669"/>
    <property type="project" value="InterPro"/>
</dbReference>
<dbReference type="FunCoup" id="S0EXN6">
    <property type="interactions" value="44"/>
</dbReference>
<dbReference type="eggNOG" id="COG1070">
    <property type="taxonomic scope" value="Bacteria"/>
</dbReference>
<dbReference type="InterPro" id="IPR013449">
    <property type="entry name" value="Rhamnulokinase"/>
</dbReference>
<keyword evidence="10" id="KW-1185">Reference proteome</keyword>
<evidence type="ECO:0000259" key="7">
    <source>
        <dbReference type="Pfam" id="PF00370"/>
    </source>
</evidence>
<dbReference type="GO" id="GO:0005524">
    <property type="term" value="F:ATP binding"/>
    <property type="evidence" value="ECO:0007669"/>
    <property type="project" value="UniProtKB-KW"/>
</dbReference>
<reference evidence="10" key="1">
    <citation type="submission" date="2013-03" db="EMBL/GenBank/DDBJ databases">
        <title>Genome sequence of Chthonomonas calidirosea, the first sequenced genome from the Armatimonadetes phylum (formally candidate division OP10).</title>
        <authorList>
            <person name="Lee K.C.Y."/>
            <person name="Morgan X.C."/>
            <person name="Dunfield P.F."/>
            <person name="Tamas I."/>
            <person name="Houghton K.M."/>
            <person name="Vyssotski M."/>
            <person name="Ryan J.L.J."/>
            <person name="Lagutin K."/>
            <person name="McDonald I.R."/>
            <person name="Stott M.B."/>
        </authorList>
    </citation>
    <scope>NUCLEOTIDE SEQUENCE [LARGE SCALE GENOMIC DNA]</scope>
    <source>
        <strain evidence="10">DSM 23976 / ICMP 18418 / T49</strain>
    </source>
</reference>
<dbReference type="AlphaFoldDB" id="S0EXN6"/>
<dbReference type="STRING" id="454171.CP488_02848"/>
<evidence type="ECO:0000313" key="10">
    <source>
        <dbReference type="Proteomes" id="UP000014227"/>
    </source>
</evidence>
<dbReference type="Gene3D" id="3.30.420.40">
    <property type="match status" value="2"/>
</dbReference>
<keyword evidence="3" id="KW-0547">Nucleotide-binding</keyword>
<dbReference type="InterPro" id="IPR043129">
    <property type="entry name" value="ATPase_NBD"/>
</dbReference>
<feature type="domain" description="Carbohydrate kinase FGGY N-terminal" evidence="7">
    <location>
        <begin position="7"/>
        <end position="248"/>
    </location>
</feature>
<dbReference type="HOGENOM" id="CLU_039395_0_1_0"/>
<keyword evidence="2 9" id="KW-0808">Transferase</keyword>
<evidence type="ECO:0000256" key="3">
    <source>
        <dbReference type="ARBA" id="ARBA00022741"/>
    </source>
</evidence>
<evidence type="ECO:0000256" key="1">
    <source>
        <dbReference type="ARBA" id="ARBA00009156"/>
    </source>
</evidence>
<keyword evidence="4 9" id="KW-0418">Kinase</keyword>
<dbReference type="InParanoid" id="S0EXN6"/>
<keyword evidence="5" id="KW-0067">ATP-binding</keyword>
<dbReference type="SUPFAM" id="SSF53067">
    <property type="entry name" value="Actin-like ATPase domain"/>
    <property type="match status" value="2"/>
</dbReference>
<keyword evidence="6" id="KW-0684">Rhamnose metabolism</keyword>
<gene>
    <name evidence="9" type="ORF">CCALI_01247</name>
</gene>
<dbReference type="InterPro" id="IPR018484">
    <property type="entry name" value="FGGY_N"/>
</dbReference>
<dbReference type="PANTHER" id="PTHR43095">
    <property type="entry name" value="SUGAR KINASE"/>
    <property type="match status" value="1"/>
</dbReference>